<name>A0A1C4C2L9_9LACO</name>
<protein>
    <submittedName>
        <fullName evidence="1">Uncharacterized protein</fullName>
    </submittedName>
</protein>
<evidence type="ECO:0000313" key="2">
    <source>
        <dbReference type="Proteomes" id="UP000199268"/>
    </source>
</evidence>
<dbReference type="RefSeq" id="WP_159426671.1">
    <property type="nucleotide sequence ID" value="NZ_BJEE01000011.1"/>
</dbReference>
<keyword evidence="2" id="KW-1185">Reference proteome</keyword>
<dbReference type="Proteomes" id="UP000199268">
    <property type="component" value="Unassembled WGS sequence"/>
</dbReference>
<dbReference type="AlphaFoldDB" id="A0A1C4C2L9"/>
<sequence>MSEGLLEAQLVLGKEALETAIEMDGDKWLRKCTIPFTLQDNGTKFKMTIEKVDDNEKF</sequence>
<accession>A0A1C4C2L9</accession>
<evidence type="ECO:0000313" key="1">
    <source>
        <dbReference type="EMBL" id="SCC13379.1"/>
    </source>
</evidence>
<reference evidence="2" key="1">
    <citation type="submission" date="2016-08" db="EMBL/GenBank/DDBJ databases">
        <authorList>
            <person name="Varghese N."/>
            <person name="Submissions Spin"/>
        </authorList>
    </citation>
    <scope>NUCLEOTIDE SEQUENCE [LARGE SCALE GENOMIC DNA]</scope>
    <source>
        <strain evidence="2">R-53094</strain>
    </source>
</reference>
<gene>
    <name evidence="1" type="ORF">GA0061074_12014</name>
</gene>
<dbReference type="STRING" id="1505725.GA0061074_12014"/>
<proteinExistence type="predicted"/>
<organism evidence="1 2">
    <name type="scientific">Weissella bombi</name>
    <dbReference type="NCBI Taxonomy" id="1505725"/>
    <lineage>
        <taxon>Bacteria</taxon>
        <taxon>Bacillati</taxon>
        <taxon>Bacillota</taxon>
        <taxon>Bacilli</taxon>
        <taxon>Lactobacillales</taxon>
        <taxon>Lactobacillaceae</taxon>
        <taxon>Weissella</taxon>
    </lineage>
</organism>
<dbReference type="EMBL" id="FMAO01000020">
    <property type="protein sequence ID" value="SCC13379.1"/>
    <property type="molecule type" value="Genomic_DNA"/>
</dbReference>